<dbReference type="InterPro" id="IPR004265">
    <property type="entry name" value="Dirigent"/>
</dbReference>
<dbReference type="PANTHER" id="PTHR21495">
    <property type="entry name" value="NUCLEOPORIN-RELATED"/>
    <property type="match status" value="1"/>
</dbReference>
<comment type="subunit">
    <text evidence="2 4">Homodimer.</text>
</comment>
<sequence>MSSTSTGRVSKLHFYVQDALGGPNATTWEVATSEISSLTSSNFGQILVLDDLITATPDPNSKKLGRFQGLVNSSDLQVRALNMNVNFYFTQGKFNGSTLSLLGRNPVTETNRELSVVGGTGAFRMARGYAISSTYSFNTTENNGVLEFKVHVSYPDHDHAPGDDVVQMVTNL</sequence>
<organism evidence="5">
    <name type="scientific">Sesamum radiatum</name>
    <name type="common">Black benniseed</name>
    <dbReference type="NCBI Taxonomy" id="300843"/>
    <lineage>
        <taxon>Eukaryota</taxon>
        <taxon>Viridiplantae</taxon>
        <taxon>Streptophyta</taxon>
        <taxon>Embryophyta</taxon>
        <taxon>Tracheophyta</taxon>
        <taxon>Spermatophyta</taxon>
        <taxon>Magnoliopsida</taxon>
        <taxon>eudicotyledons</taxon>
        <taxon>Gunneridae</taxon>
        <taxon>Pentapetalae</taxon>
        <taxon>asterids</taxon>
        <taxon>lamiids</taxon>
        <taxon>Lamiales</taxon>
        <taxon>Pedaliaceae</taxon>
        <taxon>Sesamum</taxon>
    </lineage>
</organism>
<dbReference type="GO" id="GO:0009699">
    <property type="term" value="P:phenylpropanoid biosynthetic process"/>
    <property type="evidence" value="ECO:0007669"/>
    <property type="project" value="UniProtKB-ARBA"/>
</dbReference>
<name>A0AAW2RVV3_SESRA</name>
<keyword evidence="4" id="KW-0052">Apoplast</keyword>
<comment type="subcellular location">
    <subcellularLocation>
        <location evidence="4">Secreted</location>
        <location evidence="4">Extracellular space</location>
        <location evidence="4">Apoplast</location>
    </subcellularLocation>
</comment>
<accession>A0AAW2RVV3</accession>
<comment type="caution">
    <text evidence="5">The sequence shown here is derived from an EMBL/GenBank/DDBJ whole genome shotgun (WGS) entry which is preliminary data.</text>
</comment>
<evidence type="ECO:0000256" key="2">
    <source>
        <dbReference type="ARBA" id="ARBA00011738"/>
    </source>
</evidence>
<keyword evidence="3 4" id="KW-0964">Secreted</keyword>
<protein>
    <recommendedName>
        <fullName evidence="4">Dirigent protein</fullName>
    </recommendedName>
</protein>
<dbReference type="InterPro" id="IPR044859">
    <property type="entry name" value="Allene_oxi_cyc_Dirigent"/>
</dbReference>
<gene>
    <name evidence="5" type="ORF">Sradi_2791300</name>
</gene>
<dbReference type="Pfam" id="PF03018">
    <property type="entry name" value="Dirigent"/>
    <property type="match status" value="1"/>
</dbReference>
<dbReference type="GO" id="GO:0048046">
    <property type="term" value="C:apoplast"/>
    <property type="evidence" value="ECO:0007669"/>
    <property type="project" value="UniProtKB-SubCell"/>
</dbReference>
<reference evidence="5" key="2">
    <citation type="journal article" date="2024" name="Plant">
        <title>Genomic evolution and insights into agronomic trait innovations of Sesamum species.</title>
        <authorList>
            <person name="Miao H."/>
            <person name="Wang L."/>
            <person name="Qu L."/>
            <person name="Liu H."/>
            <person name="Sun Y."/>
            <person name="Le M."/>
            <person name="Wang Q."/>
            <person name="Wei S."/>
            <person name="Zheng Y."/>
            <person name="Lin W."/>
            <person name="Duan Y."/>
            <person name="Cao H."/>
            <person name="Xiong S."/>
            <person name="Wang X."/>
            <person name="Wei L."/>
            <person name="Li C."/>
            <person name="Ma Q."/>
            <person name="Ju M."/>
            <person name="Zhao R."/>
            <person name="Li G."/>
            <person name="Mu C."/>
            <person name="Tian Q."/>
            <person name="Mei H."/>
            <person name="Zhang T."/>
            <person name="Gao T."/>
            <person name="Zhang H."/>
        </authorList>
    </citation>
    <scope>NUCLEOTIDE SEQUENCE</scope>
    <source>
        <strain evidence="5">G02</strain>
    </source>
</reference>
<evidence type="ECO:0000256" key="4">
    <source>
        <dbReference type="RuleBase" id="RU363099"/>
    </source>
</evidence>
<dbReference type="EMBL" id="JACGWJ010000012">
    <property type="protein sequence ID" value="KAL0383970.1"/>
    <property type="molecule type" value="Genomic_DNA"/>
</dbReference>
<evidence type="ECO:0000256" key="1">
    <source>
        <dbReference type="ARBA" id="ARBA00010746"/>
    </source>
</evidence>
<evidence type="ECO:0000313" key="5">
    <source>
        <dbReference type="EMBL" id="KAL0383970.1"/>
    </source>
</evidence>
<evidence type="ECO:0000256" key="3">
    <source>
        <dbReference type="ARBA" id="ARBA00022525"/>
    </source>
</evidence>
<reference evidence="5" key="1">
    <citation type="submission" date="2020-06" db="EMBL/GenBank/DDBJ databases">
        <authorList>
            <person name="Li T."/>
            <person name="Hu X."/>
            <person name="Zhang T."/>
            <person name="Song X."/>
            <person name="Zhang H."/>
            <person name="Dai N."/>
            <person name="Sheng W."/>
            <person name="Hou X."/>
            <person name="Wei L."/>
        </authorList>
    </citation>
    <scope>NUCLEOTIDE SEQUENCE</scope>
    <source>
        <strain evidence="5">G02</strain>
        <tissue evidence="5">Leaf</tissue>
    </source>
</reference>
<proteinExistence type="inferred from homology"/>
<dbReference type="AlphaFoldDB" id="A0AAW2RVV3"/>
<dbReference type="Gene3D" id="2.40.480.10">
    <property type="entry name" value="Allene oxide cyclase-like"/>
    <property type="match status" value="1"/>
</dbReference>
<comment type="function">
    <text evidence="4">Dirigent proteins impart stereoselectivity on the phenoxy radical-coupling reaction, yielding optically active lignans from two molecules of coniferyl alcohol in the biosynthesis of lignans, flavonolignans, and alkaloids and thus plays a central role in plant secondary metabolism.</text>
</comment>
<comment type="similarity">
    <text evidence="1 4">Belongs to the plant dirigent protein family.</text>
</comment>